<dbReference type="PROSITE" id="PS51084">
    <property type="entry name" value="HIT_2"/>
    <property type="match status" value="1"/>
</dbReference>
<dbReference type="SUPFAM" id="SSF54197">
    <property type="entry name" value="HIT-like"/>
    <property type="match status" value="1"/>
</dbReference>
<evidence type="ECO:0000313" key="4">
    <source>
        <dbReference type="Proteomes" id="UP001168613"/>
    </source>
</evidence>
<keyword evidence="4" id="KW-1185">Reference proteome</keyword>
<feature type="short sequence motif" description="Histidine triad motif" evidence="1">
    <location>
        <begin position="88"/>
        <end position="92"/>
    </location>
</feature>
<evidence type="ECO:0000313" key="3">
    <source>
        <dbReference type="EMBL" id="MDN4122138.1"/>
    </source>
</evidence>
<dbReference type="InterPro" id="IPR036265">
    <property type="entry name" value="HIT-like_sf"/>
</dbReference>
<dbReference type="EMBL" id="JAJHNU010000004">
    <property type="protein sequence ID" value="MDN4122138.1"/>
    <property type="molecule type" value="Genomic_DNA"/>
</dbReference>
<organism evidence="3 4">
    <name type="scientific">Alcaligenes endophyticus</name>
    <dbReference type="NCBI Taxonomy" id="1929088"/>
    <lineage>
        <taxon>Bacteria</taxon>
        <taxon>Pseudomonadati</taxon>
        <taxon>Pseudomonadota</taxon>
        <taxon>Betaproteobacteria</taxon>
        <taxon>Burkholderiales</taxon>
        <taxon>Alcaligenaceae</taxon>
        <taxon>Alcaligenes</taxon>
    </lineage>
</organism>
<gene>
    <name evidence="3" type="ORF">LMS43_12660</name>
</gene>
<accession>A0ABT8ELG6</accession>
<reference evidence="3" key="1">
    <citation type="submission" date="2021-11" db="EMBL/GenBank/DDBJ databases">
        <title>Draft genome sequence of Alcaligenes endophyticus type strain CCUG 75668T.</title>
        <authorList>
            <person name="Salva-Serra F."/>
            <person name="Duran R.E."/>
            <person name="Seeger M."/>
            <person name="Moore E.R.B."/>
            <person name="Jaen-Luchoro D."/>
        </authorList>
    </citation>
    <scope>NUCLEOTIDE SEQUENCE</scope>
    <source>
        <strain evidence="3">CCUG 75668</strain>
    </source>
</reference>
<dbReference type="Pfam" id="PF01230">
    <property type="entry name" value="HIT"/>
    <property type="match status" value="1"/>
</dbReference>
<comment type="caution">
    <text evidence="3">The sequence shown here is derived from an EMBL/GenBank/DDBJ whole genome shotgun (WGS) entry which is preliminary data.</text>
</comment>
<dbReference type="RefSeq" id="WP_266123630.1">
    <property type="nucleotide sequence ID" value="NZ_JAJHNU010000004.1"/>
</dbReference>
<dbReference type="Proteomes" id="UP001168613">
    <property type="component" value="Unassembled WGS sequence"/>
</dbReference>
<evidence type="ECO:0000256" key="1">
    <source>
        <dbReference type="PROSITE-ProRule" id="PRU00464"/>
    </source>
</evidence>
<evidence type="ECO:0000259" key="2">
    <source>
        <dbReference type="PROSITE" id="PS51084"/>
    </source>
</evidence>
<proteinExistence type="predicted"/>
<dbReference type="InterPro" id="IPR011146">
    <property type="entry name" value="HIT-like"/>
</dbReference>
<name>A0ABT8ELG6_9BURK</name>
<feature type="domain" description="HIT" evidence="2">
    <location>
        <begin position="1"/>
        <end position="103"/>
    </location>
</feature>
<dbReference type="Gene3D" id="3.30.428.10">
    <property type="entry name" value="HIT-like"/>
    <property type="match status" value="1"/>
</dbReference>
<protein>
    <submittedName>
        <fullName evidence="3">HIT family protein</fullName>
    </submittedName>
</protein>
<sequence>MGLAPCSLCHPAQTLWAGSQFYVLAVDNSPFPGYTRVVWQAHHAEMSDLSRLQRHALMDAVHMVETTQRELLHTDKINLAQFGNQVPHLHWHIIPRWKDDPYFPDSAWSPPPERSLVQQNAWLSHEHTLQQTLHAYWSTLQSRLEAAFA</sequence>